<evidence type="ECO:0000256" key="7">
    <source>
        <dbReference type="ARBA" id="ARBA00023242"/>
    </source>
</evidence>
<dbReference type="GO" id="GO:0051301">
    <property type="term" value="P:cell division"/>
    <property type="evidence" value="ECO:0007669"/>
    <property type="project" value="UniProtKB-KW"/>
</dbReference>
<proteinExistence type="inferred from homology"/>
<feature type="non-terminal residue" evidence="11">
    <location>
        <position position="262"/>
    </location>
</feature>
<dbReference type="GO" id="GO:0051233">
    <property type="term" value="C:spindle midzone"/>
    <property type="evidence" value="ECO:0007669"/>
    <property type="project" value="TreeGrafter"/>
</dbReference>
<protein>
    <recommendedName>
        <fullName evidence="10">Borealin C-terminal domain-containing protein</fullName>
    </recommendedName>
</protein>
<keyword evidence="4" id="KW-0158">Chromosome</keyword>
<dbReference type="OMA" id="ECPRNEN"/>
<dbReference type="Pfam" id="PF10512">
    <property type="entry name" value="Borealin"/>
    <property type="match status" value="1"/>
</dbReference>
<reference evidence="11 12" key="1">
    <citation type="submission" date="2013-11" db="EMBL/GenBank/DDBJ databases">
        <title>Genome sequencing of Stegodyphus mimosarum.</title>
        <authorList>
            <person name="Bechsgaard J."/>
        </authorList>
    </citation>
    <scope>NUCLEOTIDE SEQUENCE [LARGE SCALE GENOMIC DNA]</scope>
</reference>
<comment type="similarity">
    <text evidence="3">Belongs to the borealin family.</text>
</comment>
<evidence type="ECO:0000256" key="9">
    <source>
        <dbReference type="ARBA" id="ARBA00023328"/>
    </source>
</evidence>
<dbReference type="GO" id="GO:0005634">
    <property type="term" value="C:nucleus"/>
    <property type="evidence" value="ECO:0007669"/>
    <property type="project" value="UniProtKB-SubCell"/>
</dbReference>
<evidence type="ECO:0000313" key="12">
    <source>
        <dbReference type="Proteomes" id="UP000054359"/>
    </source>
</evidence>
<evidence type="ECO:0000256" key="3">
    <source>
        <dbReference type="ARBA" id="ARBA00009914"/>
    </source>
</evidence>
<feature type="domain" description="Borealin C-terminal" evidence="10">
    <location>
        <begin position="147"/>
        <end position="259"/>
    </location>
</feature>
<keyword evidence="9" id="KW-0137">Centromere</keyword>
<dbReference type="GO" id="GO:0000775">
    <property type="term" value="C:chromosome, centromeric region"/>
    <property type="evidence" value="ECO:0007669"/>
    <property type="project" value="UniProtKB-SubCell"/>
</dbReference>
<dbReference type="GO" id="GO:0032133">
    <property type="term" value="C:chromosome passenger complex"/>
    <property type="evidence" value="ECO:0007669"/>
    <property type="project" value="TreeGrafter"/>
</dbReference>
<dbReference type="OrthoDB" id="6420414at2759"/>
<dbReference type="PANTHER" id="PTHR16040">
    <property type="entry name" value="AUSTRALIN, ISOFORM A-RELATED"/>
    <property type="match status" value="1"/>
</dbReference>
<evidence type="ECO:0000259" key="10">
    <source>
        <dbReference type="Pfam" id="PF10512"/>
    </source>
</evidence>
<dbReference type="InterPro" id="IPR046466">
    <property type="entry name" value="Borealin_C"/>
</dbReference>
<dbReference type="GO" id="GO:0000070">
    <property type="term" value="P:mitotic sister chromatid segregation"/>
    <property type="evidence" value="ECO:0007669"/>
    <property type="project" value="TreeGrafter"/>
</dbReference>
<dbReference type="AlphaFoldDB" id="A0A087TTN6"/>
<keyword evidence="7" id="KW-0539">Nucleus</keyword>
<keyword evidence="12" id="KW-1185">Reference proteome</keyword>
<evidence type="ECO:0000256" key="2">
    <source>
        <dbReference type="ARBA" id="ARBA00004584"/>
    </source>
</evidence>
<keyword evidence="6" id="KW-0498">Mitosis</keyword>
<dbReference type="EMBL" id="KK116689">
    <property type="protein sequence ID" value="KFM68475.1"/>
    <property type="molecule type" value="Genomic_DNA"/>
</dbReference>
<evidence type="ECO:0000256" key="8">
    <source>
        <dbReference type="ARBA" id="ARBA00023306"/>
    </source>
</evidence>
<accession>A0A087TTN6</accession>
<evidence type="ECO:0000256" key="4">
    <source>
        <dbReference type="ARBA" id="ARBA00022454"/>
    </source>
</evidence>
<evidence type="ECO:0000313" key="11">
    <source>
        <dbReference type="EMBL" id="KFM68475.1"/>
    </source>
</evidence>
<dbReference type="Proteomes" id="UP000054359">
    <property type="component" value="Unassembled WGS sequence"/>
</dbReference>
<organism evidence="11 12">
    <name type="scientific">Stegodyphus mimosarum</name>
    <name type="common">African social velvet spider</name>
    <dbReference type="NCBI Taxonomy" id="407821"/>
    <lineage>
        <taxon>Eukaryota</taxon>
        <taxon>Metazoa</taxon>
        <taxon>Ecdysozoa</taxon>
        <taxon>Arthropoda</taxon>
        <taxon>Chelicerata</taxon>
        <taxon>Arachnida</taxon>
        <taxon>Araneae</taxon>
        <taxon>Araneomorphae</taxon>
        <taxon>Entelegynae</taxon>
        <taxon>Eresoidea</taxon>
        <taxon>Eresidae</taxon>
        <taxon>Stegodyphus</taxon>
    </lineage>
</organism>
<evidence type="ECO:0000256" key="5">
    <source>
        <dbReference type="ARBA" id="ARBA00022618"/>
    </source>
</evidence>
<evidence type="ECO:0000256" key="1">
    <source>
        <dbReference type="ARBA" id="ARBA00004123"/>
    </source>
</evidence>
<keyword evidence="5" id="KW-0132">Cell division</keyword>
<name>A0A087TTN6_STEMI</name>
<sequence>MVGKRKRRVKKEIDPTLAEKKKVIEKLWHNFRQDAESYRAYLKSCCDRECDKIEKMYNDKIKAIPAHLRKMTIAEIMALQEKGNSYHSGASKQETSYREQFKLISEKKTLKTKERNRSFSASCSRPLPNINVCQSANVFSRFSRIQSETSLLTPVSKYSRMPSFVVTPKFDPKKPTLKGVVRKPRVGEVLMSLTGSPVHNFMDDIPDKPTIALSLGKGKVFILNDANDVDIEKELPKENVEPLKLHLENVKRKLDKVIQKSN</sequence>
<gene>
    <name evidence="11" type="ORF">X975_07027</name>
</gene>
<dbReference type="STRING" id="407821.A0A087TTN6"/>
<keyword evidence="8" id="KW-0131">Cell cycle</keyword>
<comment type="subcellular location">
    <subcellularLocation>
        <location evidence="2">Chromosome</location>
        <location evidence="2">Centromere</location>
    </subcellularLocation>
    <subcellularLocation>
        <location evidence="1">Nucleus</location>
    </subcellularLocation>
</comment>
<evidence type="ECO:0000256" key="6">
    <source>
        <dbReference type="ARBA" id="ARBA00022776"/>
    </source>
</evidence>
<dbReference type="PANTHER" id="PTHR16040:SF7">
    <property type="entry name" value="AUSTRALIN, ISOFORM A-RELATED"/>
    <property type="match status" value="1"/>
</dbReference>
<dbReference type="InterPro" id="IPR018867">
    <property type="entry name" value="Cell_div_borealin"/>
</dbReference>